<gene>
    <name evidence="6" type="ORF">EDD52_12335</name>
</gene>
<dbReference type="AlphaFoldDB" id="A0A4R3J125"/>
<evidence type="ECO:0000313" key="7">
    <source>
        <dbReference type="Proteomes" id="UP000295696"/>
    </source>
</evidence>
<dbReference type="InterPro" id="IPR005119">
    <property type="entry name" value="LysR_subst-bd"/>
</dbReference>
<feature type="domain" description="HTH lysR-type" evidence="5">
    <location>
        <begin position="6"/>
        <end position="63"/>
    </location>
</feature>
<dbReference type="Proteomes" id="UP000295696">
    <property type="component" value="Unassembled WGS sequence"/>
</dbReference>
<dbReference type="InterPro" id="IPR000847">
    <property type="entry name" value="LysR_HTH_N"/>
</dbReference>
<dbReference type="InterPro" id="IPR036388">
    <property type="entry name" value="WH-like_DNA-bd_sf"/>
</dbReference>
<evidence type="ECO:0000256" key="4">
    <source>
        <dbReference type="ARBA" id="ARBA00023163"/>
    </source>
</evidence>
<dbReference type="Gene3D" id="1.10.10.10">
    <property type="entry name" value="Winged helix-like DNA-binding domain superfamily/Winged helix DNA-binding domain"/>
    <property type="match status" value="1"/>
</dbReference>
<dbReference type="PANTHER" id="PTHR30419">
    <property type="entry name" value="HTH-TYPE TRANSCRIPTIONAL REGULATOR YBHD"/>
    <property type="match status" value="1"/>
</dbReference>
<accession>A0A4R3J125</accession>
<dbReference type="RefSeq" id="WP_132248321.1">
    <property type="nucleotide sequence ID" value="NZ_SLZU01000023.1"/>
</dbReference>
<name>A0A4R3J125_9RHOB</name>
<dbReference type="PRINTS" id="PR00039">
    <property type="entry name" value="HTHLYSR"/>
</dbReference>
<proteinExistence type="inferred from homology"/>
<dbReference type="GO" id="GO:0003700">
    <property type="term" value="F:DNA-binding transcription factor activity"/>
    <property type="evidence" value="ECO:0007669"/>
    <property type="project" value="InterPro"/>
</dbReference>
<dbReference type="SUPFAM" id="SSF53850">
    <property type="entry name" value="Periplasmic binding protein-like II"/>
    <property type="match status" value="1"/>
</dbReference>
<dbReference type="SUPFAM" id="SSF46785">
    <property type="entry name" value="Winged helix' DNA-binding domain"/>
    <property type="match status" value="1"/>
</dbReference>
<evidence type="ECO:0000256" key="2">
    <source>
        <dbReference type="ARBA" id="ARBA00023015"/>
    </source>
</evidence>
<dbReference type="Gene3D" id="3.40.190.290">
    <property type="match status" value="1"/>
</dbReference>
<evidence type="ECO:0000313" key="6">
    <source>
        <dbReference type="EMBL" id="TCS59005.1"/>
    </source>
</evidence>
<dbReference type="GO" id="GO:0005829">
    <property type="term" value="C:cytosol"/>
    <property type="evidence" value="ECO:0007669"/>
    <property type="project" value="TreeGrafter"/>
</dbReference>
<evidence type="ECO:0000256" key="3">
    <source>
        <dbReference type="ARBA" id="ARBA00023125"/>
    </source>
</evidence>
<organism evidence="6 7">
    <name type="scientific">Primorskyibacter sedentarius</name>
    <dbReference type="NCBI Taxonomy" id="745311"/>
    <lineage>
        <taxon>Bacteria</taxon>
        <taxon>Pseudomonadati</taxon>
        <taxon>Pseudomonadota</taxon>
        <taxon>Alphaproteobacteria</taxon>
        <taxon>Rhodobacterales</taxon>
        <taxon>Roseobacteraceae</taxon>
        <taxon>Primorskyibacter</taxon>
    </lineage>
</organism>
<keyword evidence="7" id="KW-1185">Reference proteome</keyword>
<keyword evidence="4" id="KW-0804">Transcription</keyword>
<dbReference type="Pfam" id="PF03466">
    <property type="entry name" value="LysR_substrate"/>
    <property type="match status" value="1"/>
</dbReference>
<comment type="caution">
    <text evidence="6">The sequence shown here is derived from an EMBL/GenBank/DDBJ whole genome shotgun (WGS) entry which is preliminary data.</text>
</comment>
<dbReference type="Pfam" id="PF00126">
    <property type="entry name" value="HTH_1"/>
    <property type="match status" value="1"/>
</dbReference>
<sequence length="300" mass="33393">MPIRYLDDRCLSNFVATYETKNLKHAADAVGMTQPAMSKSLSRLEDDIGIRLFERKNRGLEPTLAARELYECAIKIEAQTRQSLLRMSSFDQGLSGNIRIGAGPMWSWLRMPRVLHQMLADFPNVTVDLMTAPMKLLLDELDAGRIDLAVGEIADTQLPNGFKDRRFAPVRQWPYVRSDHPLTLKPSVSLADLVDFPWMGFFNNKVFAASVAEACAAEGVALPRIPMRSGSMATILSLASMSDNVVVLPDDFGPTAEKFGLFRIPSNSLEMWDLDSAVVYKPEEYNNGPIGHLVDLMSNP</sequence>
<comment type="similarity">
    <text evidence="1">Belongs to the LysR transcriptional regulatory family.</text>
</comment>
<dbReference type="InterPro" id="IPR036390">
    <property type="entry name" value="WH_DNA-bd_sf"/>
</dbReference>
<reference evidence="6 7" key="1">
    <citation type="submission" date="2019-03" db="EMBL/GenBank/DDBJ databases">
        <title>Genomic Encyclopedia of Type Strains, Phase IV (KMG-IV): sequencing the most valuable type-strain genomes for metagenomic binning, comparative biology and taxonomic classification.</title>
        <authorList>
            <person name="Goeker M."/>
        </authorList>
    </citation>
    <scope>NUCLEOTIDE SEQUENCE [LARGE SCALE GENOMIC DNA]</scope>
    <source>
        <strain evidence="6 7">DSM 104836</strain>
    </source>
</reference>
<dbReference type="InterPro" id="IPR050950">
    <property type="entry name" value="HTH-type_LysR_regulators"/>
</dbReference>
<dbReference type="PROSITE" id="PS50931">
    <property type="entry name" value="HTH_LYSR"/>
    <property type="match status" value="1"/>
</dbReference>
<evidence type="ECO:0000256" key="1">
    <source>
        <dbReference type="ARBA" id="ARBA00009437"/>
    </source>
</evidence>
<keyword evidence="2" id="KW-0805">Transcription regulation</keyword>
<dbReference type="OrthoDB" id="9803030at2"/>
<dbReference type="GO" id="GO:0003677">
    <property type="term" value="F:DNA binding"/>
    <property type="evidence" value="ECO:0007669"/>
    <property type="project" value="UniProtKB-KW"/>
</dbReference>
<dbReference type="PANTHER" id="PTHR30419:SF7">
    <property type="entry name" value="HTH-TYPE TRANSCRIPTIONAL REGULATOR TDCA"/>
    <property type="match status" value="1"/>
</dbReference>
<dbReference type="EMBL" id="SLZU01000023">
    <property type="protein sequence ID" value="TCS59005.1"/>
    <property type="molecule type" value="Genomic_DNA"/>
</dbReference>
<keyword evidence="3 6" id="KW-0238">DNA-binding</keyword>
<evidence type="ECO:0000259" key="5">
    <source>
        <dbReference type="PROSITE" id="PS50931"/>
    </source>
</evidence>
<protein>
    <submittedName>
        <fullName evidence="6">DNA-binding transcriptional LysR family regulator</fullName>
    </submittedName>
</protein>